<dbReference type="EMBL" id="MT079862">
    <property type="protein sequence ID" value="QNH92712.1"/>
    <property type="molecule type" value="Genomic_DNA"/>
</dbReference>
<dbReference type="AlphaFoldDB" id="A0A7G7YDZ2"/>
<geneLocation type="mitochondrion" evidence="3"/>
<protein>
    <recommendedName>
        <fullName evidence="2">Homing endonuclease LAGLIDADG domain-containing protein</fullName>
    </recommendedName>
</protein>
<dbReference type="Gene3D" id="3.10.28.10">
    <property type="entry name" value="Homing endonucleases"/>
    <property type="match status" value="2"/>
</dbReference>
<organism evidence="3">
    <name type="scientific">Wolfiporia cocos</name>
    <dbReference type="NCBI Taxonomy" id="81056"/>
    <lineage>
        <taxon>Eukaryota</taxon>
        <taxon>Fungi</taxon>
        <taxon>Dikarya</taxon>
        <taxon>Basidiomycota</taxon>
        <taxon>Agaricomycotina</taxon>
        <taxon>Agaricomycetes</taxon>
        <taxon>Polyporales</taxon>
        <taxon>Phaeolaceae</taxon>
        <taxon>Wolfiporia</taxon>
    </lineage>
</organism>
<sequence>MIIYTCFIRNSPNYKSIFYGLYFIGGSYLISRCMSTKVNKNVPNLNSFIKNVLIGILLGDGWLEKQKVNARLRFEQSDIHKEFFFYVYKFFSEFCKSSPRLRERWDKRTGKVYYTWHFSTKSYPMFTEVYDLFYVNKKKVVPVNIKELLSDVGLAIWIQCDGWKHNKGVTLATNAFSDVENQLLIDALNEKFALDCRLIRDHEHPSIHIPYNQMSNLQKLVLPYMHESFLYKIYL</sequence>
<dbReference type="InterPro" id="IPR004860">
    <property type="entry name" value="LAGLIDADG_dom"/>
</dbReference>
<dbReference type="InterPro" id="IPR027434">
    <property type="entry name" value="Homing_endonucl"/>
</dbReference>
<proteinExistence type="predicted"/>
<evidence type="ECO:0000259" key="2">
    <source>
        <dbReference type="Pfam" id="PF03161"/>
    </source>
</evidence>
<dbReference type="GO" id="GO:0004519">
    <property type="term" value="F:endonuclease activity"/>
    <property type="evidence" value="ECO:0007669"/>
    <property type="project" value="InterPro"/>
</dbReference>
<keyword evidence="3" id="KW-0496">Mitochondrion</keyword>
<name>A0A7G7YDZ2_9APHY</name>
<evidence type="ECO:0000313" key="3">
    <source>
        <dbReference type="EMBL" id="QNH92712.1"/>
    </source>
</evidence>
<reference evidence="3" key="1">
    <citation type="journal article" date="2020" name="Front. Microbiol.">
        <title>Characterization of Two Mitochondrial Genomes and Gene Expression Analysis Reveal Clues for Variations, Evolution, and Large-Sclerotium Formation in Medical Fungus Wolfiporia cocos.</title>
        <authorList>
            <person name="Chen M."/>
            <person name="Chen N."/>
            <person name="Wu T."/>
            <person name="Bian Y."/>
            <person name="Deng Y."/>
            <person name="Xu Z."/>
        </authorList>
    </citation>
    <scope>NUCLEOTIDE SEQUENCE</scope>
    <source>
        <strain evidence="3">MD-104 SS10</strain>
    </source>
</reference>
<accession>A0A7G7YDZ2</accession>
<evidence type="ECO:0000256" key="1">
    <source>
        <dbReference type="ARBA" id="ARBA00002670"/>
    </source>
</evidence>
<feature type="domain" description="Homing endonuclease LAGLIDADG" evidence="2">
    <location>
        <begin position="51"/>
        <end position="216"/>
    </location>
</feature>
<dbReference type="Pfam" id="PF03161">
    <property type="entry name" value="LAGLIDADG_2"/>
    <property type="match status" value="1"/>
</dbReference>
<comment type="function">
    <text evidence="1">Mitochondrial DNA endonuclease involved in intron homing.</text>
</comment>
<dbReference type="SUPFAM" id="SSF55608">
    <property type="entry name" value="Homing endonucleases"/>
    <property type="match status" value="1"/>
</dbReference>
<gene>
    <name evidence="3" type="primary">orf22</name>
</gene>